<dbReference type="SUPFAM" id="SSF109854">
    <property type="entry name" value="DinB/YfiT-like putative metalloenzymes"/>
    <property type="match status" value="1"/>
</dbReference>
<dbReference type="AlphaFoldDB" id="A0A853AHF8"/>
<dbReference type="InterPro" id="IPR034660">
    <property type="entry name" value="DinB/YfiT-like"/>
</dbReference>
<comment type="caution">
    <text evidence="2">The sequence shown here is derived from an EMBL/GenBank/DDBJ whole genome shotgun (WGS) entry which is preliminary data.</text>
</comment>
<dbReference type="InterPro" id="IPR007061">
    <property type="entry name" value="MST-like"/>
</dbReference>
<dbReference type="EMBL" id="JACCFJ010000001">
    <property type="protein sequence ID" value="NYI81733.1"/>
    <property type="molecule type" value="Genomic_DNA"/>
</dbReference>
<organism evidence="2 3">
    <name type="scientific">Saccharopolyspora hordei</name>
    <dbReference type="NCBI Taxonomy" id="1838"/>
    <lineage>
        <taxon>Bacteria</taxon>
        <taxon>Bacillati</taxon>
        <taxon>Actinomycetota</taxon>
        <taxon>Actinomycetes</taxon>
        <taxon>Pseudonocardiales</taxon>
        <taxon>Pseudonocardiaceae</taxon>
        <taxon>Saccharopolyspora</taxon>
    </lineage>
</organism>
<evidence type="ECO:0000313" key="2">
    <source>
        <dbReference type="EMBL" id="NYI81733.1"/>
    </source>
</evidence>
<sequence length="76" mass="8699">MTVHSARWGQDTSLRAVVLHVIIEYARHNGHADFLREAIDGTVGVCGLRTRRPSRRRRPPPAREPRARRRPGQRPA</sequence>
<dbReference type="Proteomes" id="UP000587002">
    <property type="component" value="Unassembled WGS sequence"/>
</dbReference>
<dbReference type="Gene3D" id="1.20.120.450">
    <property type="entry name" value="dinb family like domain"/>
    <property type="match status" value="1"/>
</dbReference>
<evidence type="ECO:0000313" key="3">
    <source>
        <dbReference type="Proteomes" id="UP000587002"/>
    </source>
</evidence>
<evidence type="ECO:0008006" key="4">
    <source>
        <dbReference type="Google" id="ProtNLM"/>
    </source>
</evidence>
<gene>
    <name evidence="2" type="ORF">HNR68_000363</name>
</gene>
<evidence type="ECO:0000256" key="1">
    <source>
        <dbReference type="SAM" id="MobiDB-lite"/>
    </source>
</evidence>
<dbReference type="Pfam" id="PF04978">
    <property type="entry name" value="MST"/>
    <property type="match status" value="1"/>
</dbReference>
<keyword evidence="3" id="KW-1185">Reference proteome</keyword>
<name>A0A853AHF8_9PSEU</name>
<proteinExistence type="predicted"/>
<protein>
    <recommendedName>
        <fullName evidence="4">DUF664 domain-containing protein</fullName>
    </recommendedName>
</protein>
<accession>A0A853AHF8</accession>
<reference evidence="2 3" key="1">
    <citation type="submission" date="2020-07" db="EMBL/GenBank/DDBJ databases">
        <title>Sequencing the genomes of 1000 actinobacteria strains.</title>
        <authorList>
            <person name="Klenk H.-P."/>
        </authorList>
    </citation>
    <scope>NUCLEOTIDE SEQUENCE [LARGE SCALE GENOMIC DNA]</scope>
    <source>
        <strain evidence="2 3">DSM 44065</strain>
    </source>
</reference>
<feature type="compositionally biased region" description="Basic residues" evidence="1">
    <location>
        <begin position="49"/>
        <end position="76"/>
    </location>
</feature>
<feature type="region of interest" description="Disordered" evidence="1">
    <location>
        <begin position="48"/>
        <end position="76"/>
    </location>
</feature>